<feature type="region of interest" description="Disordered" evidence="3">
    <location>
        <begin position="87"/>
        <end position="118"/>
    </location>
</feature>
<keyword evidence="6" id="KW-1185">Reference proteome</keyword>
<evidence type="ECO:0000259" key="4">
    <source>
        <dbReference type="PROSITE" id="PS50102"/>
    </source>
</evidence>
<dbReference type="OrthoDB" id="272703at2759"/>
<dbReference type="GO" id="GO:1990904">
    <property type="term" value="C:ribonucleoprotein complex"/>
    <property type="evidence" value="ECO:0007669"/>
    <property type="project" value="TreeGrafter"/>
</dbReference>
<dbReference type="AlphaFoldDB" id="C5KY24"/>
<dbReference type="SUPFAM" id="SSF54928">
    <property type="entry name" value="RNA-binding domain, RBD"/>
    <property type="match status" value="2"/>
</dbReference>
<feature type="compositionally biased region" description="Basic residues" evidence="3">
    <location>
        <begin position="99"/>
        <end position="115"/>
    </location>
</feature>
<evidence type="ECO:0000256" key="2">
    <source>
        <dbReference type="PROSITE-ProRule" id="PRU00176"/>
    </source>
</evidence>
<name>C5KY24_PERM5</name>
<feature type="domain" description="RRM" evidence="4">
    <location>
        <begin position="133"/>
        <end position="210"/>
    </location>
</feature>
<gene>
    <name evidence="5" type="ORF">Pmar_PMAR019008</name>
</gene>
<sequence length="247" mass="27669">MVNQACCVYVGSLDFEVTETQLGDHMKSAGEVESVDILTRRDGRSKGCALVEYKTEEAAEKAIDTLNDTEVGTRKIFVREDRGPIEEMDRDAAAATRQGKGKGGKGKGKGKGKGFKGRDRIRPLKVGEKDVHRLIYVGNLPWRTAWQDLKDLFRECGEMIRVDVAEGWDGRSKGFATILFQDAEGAQKAIEKFNGYEFQGRKMFVREDQFLKEDGTYTRSRRSSSQKEADNGPTQKAPVVDTDDRDD</sequence>
<dbReference type="GeneID" id="9038847"/>
<organism evidence="6">
    <name type="scientific">Perkinsus marinus (strain ATCC 50983 / TXsc)</name>
    <dbReference type="NCBI Taxonomy" id="423536"/>
    <lineage>
        <taxon>Eukaryota</taxon>
        <taxon>Sar</taxon>
        <taxon>Alveolata</taxon>
        <taxon>Perkinsozoa</taxon>
        <taxon>Perkinsea</taxon>
        <taxon>Perkinsida</taxon>
        <taxon>Perkinsidae</taxon>
        <taxon>Perkinsus</taxon>
    </lineage>
</organism>
<dbReference type="Pfam" id="PF00076">
    <property type="entry name" value="RRM_1"/>
    <property type="match status" value="2"/>
</dbReference>
<dbReference type="GO" id="GO:0005737">
    <property type="term" value="C:cytoplasm"/>
    <property type="evidence" value="ECO:0007669"/>
    <property type="project" value="TreeGrafter"/>
</dbReference>
<dbReference type="InterPro" id="IPR050374">
    <property type="entry name" value="RRT5_SRSF_SR"/>
</dbReference>
<dbReference type="SMART" id="SM00360">
    <property type="entry name" value="RRM"/>
    <property type="match status" value="2"/>
</dbReference>
<evidence type="ECO:0000313" key="6">
    <source>
        <dbReference type="Proteomes" id="UP000007800"/>
    </source>
</evidence>
<dbReference type="PANTHER" id="PTHR23003:SF3">
    <property type="entry name" value="FI21236P1-RELATED"/>
    <property type="match status" value="1"/>
</dbReference>
<dbReference type="CDD" id="cd00590">
    <property type="entry name" value="RRM_SF"/>
    <property type="match status" value="1"/>
</dbReference>
<dbReference type="EMBL" id="GG677298">
    <property type="protein sequence ID" value="EER10631.1"/>
    <property type="molecule type" value="Genomic_DNA"/>
</dbReference>
<dbReference type="PROSITE" id="PS50102">
    <property type="entry name" value="RRM"/>
    <property type="match status" value="2"/>
</dbReference>
<dbReference type="OMA" id="HVDIFTV"/>
<feature type="domain" description="RRM" evidence="4">
    <location>
        <begin position="6"/>
        <end position="83"/>
    </location>
</feature>
<evidence type="ECO:0000256" key="3">
    <source>
        <dbReference type="SAM" id="MobiDB-lite"/>
    </source>
</evidence>
<dbReference type="Gene3D" id="3.30.70.330">
    <property type="match status" value="2"/>
</dbReference>
<dbReference type="InterPro" id="IPR035979">
    <property type="entry name" value="RBD_domain_sf"/>
</dbReference>
<dbReference type="GO" id="GO:0003729">
    <property type="term" value="F:mRNA binding"/>
    <property type="evidence" value="ECO:0007669"/>
    <property type="project" value="TreeGrafter"/>
</dbReference>
<dbReference type="PANTHER" id="PTHR23003">
    <property type="entry name" value="RNA RECOGNITION MOTIF RRM DOMAIN CONTAINING PROTEIN"/>
    <property type="match status" value="1"/>
</dbReference>
<reference evidence="5 6" key="1">
    <citation type="submission" date="2008-07" db="EMBL/GenBank/DDBJ databases">
        <authorList>
            <person name="El-Sayed N."/>
            <person name="Caler E."/>
            <person name="Inman J."/>
            <person name="Amedeo P."/>
            <person name="Hass B."/>
            <person name="Wortman J."/>
        </authorList>
    </citation>
    <scope>NUCLEOTIDE SEQUENCE [LARGE SCALE GENOMIC DNA]</scope>
    <source>
        <strain evidence="6">ATCC 50983 / TXsc</strain>
    </source>
</reference>
<dbReference type="InParanoid" id="C5KY24"/>
<dbReference type="InterPro" id="IPR000504">
    <property type="entry name" value="RRM_dom"/>
</dbReference>
<proteinExistence type="predicted"/>
<keyword evidence="1 2" id="KW-0694">RNA-binding</keyword>
<accession>C5KY24</accession>
<protein>
    <submittedName>
        <fullName evidence="5">Splice factor, putative</fullName>
    </submittedName>
</protein>
<evidence type="ECO:0000313" key="5">
    <source>
        <dbReference type="EMBL" id="EER10631.1"/>
    </source>
</evidence>
<dbReference type="Proteomes" id="UP000007800">
    <property type="component" value="Unassembled WGS sequence"/>
</dbReference>
<feature type="region of interest" description="Disordered" evidence="3">
    <location>
        <begin position="214"/>
        <end position="247"/>
    </location>
</feature>
<evidence type="ECO:0000256" key="1">
    <source>
        <dbReference type="ARBA" id="ARBA00022884"/>
    </source>
</evidence>
<dbReference type="RefSeq" id="XP_002778836.1">
    <property type="nucleotide sequence ID" value="XM_002778790.1"/>
</dbReference>
<dbReference type="GO" id="GO:0005634">
    <property type="term" value="C:nucleus"/>
    <property type="evidence" value="ECO:0007669"/>
    <property type="project" value="TreeGrafter"/>
</dbReference>
<dbReference type="InterPro" id="IPR012677">
    <property type="entry name" value="Nucleotide-bd_a/b_plait_sf"/>
</dbReference>